<reference evidence="4" key="3">
    <citation type="submission" date="2016-10" db="EMBL/GenBank/DDBJ databases">
        <authorList>
            <person name="de Groot N.N."/>
        </authorList>
    </citation>
    <scope>NUCLEOTIDE SEQUENCE [LARGE SCALE GENOMIC DNA]</scope>
    <source>
        <strain evidence="4">CCBAU85039</strain>
    </source>
</reference>
<reference evidence="5 7" key="1">
    <citation type="submission" date="2016-10" db="EMBL/GenBank/DDBJ databases">
        <authorList>
            <person name="Varghese N."/>
            <person name="Submissions S."/>
        </authorList>
    </citation>
    <scope>NUCLEOTIDE SEQUENCE [LARGE SCALE GENOMIC DNA]</scope>
    <source>
        <strain evidence="5 7">CGMCC 1.7071</strain>
    </source>
</reference>
<dbReference type="InterPro" id="IPR006311">
    <property type="entry name" value="TAT_signal"/>
</dbReference>
<dbReference type="Proteomes" id="UP000183063">
    <property type="component" value="Unassembled WGS sequence"/>
</dbReference>
<dbReference type="RefSeq" id="WP_072379531.1">
    <property type="nucleotide sequence ID" value="NZ_FNXB01000036.1"/>
</dbReference>
<dbReference type="EMBL" id="FOCV01000027">
    <property type="protein sequence ID" value="SEO87002.1"/>
    <property type="molecule type" value="Genomic_DNA"/>
</dbReference>
<comment type="subcellular location">
    <subcellularLocation>
        <location evidence="1">Periplasm</location>
    </subcellularLocation>
</comment>
<evidence type="ECO:0000256" key="3">
    <source>
        <dbReference type="ARBA" id="ARBA00022729"/>
    </source>
</evidence>
<evidence type="ECO:0000313" key="4">
    <source>
        <dbReference type="EMBL" id="SEI14002.1"/>
    </source>
</evidence>
<sequence>MHTLCPGQFSRRKFLSGITLAGTAGFLGWHPRQAAAEPPPETTRIRLVRIPSICQAPQYVAEELLRSEGFTEVQYLQKLGTADIAPALASGEVDLNGHFAAPLLLSLEAGDPIVILAGLHIGCFELFGTDRVQTIRDLKGKTVAVPTLDSSRFVFLATMMAYVGLDIRRDIHLVTLPGSDSIRLLREGKIDAYLGFPPEPQEMREQQIGHVVISSTVDRPWSQYFCCMLAGNREFVRTNPVATKRALRAILRAADFCASEPEHSAQLMVDRGYTRRYDHALQVMKALPFQWREYSAEDTLRFYALRLHEVGMLKSTPHELLAHGTDWRFLNELKKELKG</sequence>
<evidence type="ECO:0000256" key="1">
    <source>
        <dbReference type="ARBA" id="ARBA00004418"/>
    </source>
</evidence>
<protein>
    <submittedName>
        <fullName evidence="4">ABC transporter, substrate-binding protein, aliphatic sulfonates family</fullName>
    </submittedName>
    <submittedName>
        <fullName evidence="5">NitT/TauT family transport system substrate-binding protein</fullName>
    </submittedName>
</protein>
<dbReference type="PANTHER" id="PTHR30024:SF47">
    <property type="entry name" value="TAURINE-BINDING PERIPLASMIC PROTEIN"/>
    <property type="match status" value="1"/>
</dbReference>
<dbReference type="PROSITE" id="PS51318">
    <property type="entry name" value="TAT"/>
    <property type="match status" value="1"/>
</dbReference>
<dbReference type="Gene3D" id="3.40.190.10">
    <property type="entry name" value="Periplasmic binding protein-like II"/>
    <property type="match status" value="2"/>
</dbReference>
<dbReference type="OrthoDB" id="9771642at2"/>
<proteinExistence type="inferred from homology"/>
<organism evidence="4 6">
    <name type="scientific">Rhizobium tibeticum</name>
    <dbReference type="NCBI Taxonomy" id="501024"/>
    <lineage>
        <taxon>Bacteria</taxon>
        <taxon>Pseudomonadati</taxon>
        <taxon>Pseudomonadota</taxon>
        <taxon>Alphaproteobacteria</taxon>
        <taxon>Hyphomicrobiales</taxon>
        <taxon>Rhizobiaceae</taxon>
        <taxon>Rhizobium/Agrobacterium group</taxon>
        <taxon>Rhizobium</taxon>
    </lineage>
</organism>
<dbReference type="EMBL" id="FNXB01000036">
    <property type="protein sequence ID" value="SEI14002.1"/>
    <property type="molecule type" value="Genomic_DNA"/>
</dbReference>
<evidence type="ECO:0000313" key="6">
    <source>
        <dbReference type="Proteomes" id="UP000183063"/>
    </source>
</evidence>
<keyword evidence="7" id="KW-1185">Reference proteome</keyword>
<evidence type="ECO:0000256" key="2">
    <source>
        <dbReference type="ARBA" id="ARBA00010742"/>
    </source>
</evidence>
<accession>A0A1H8T7U3</accession>
<dbReference type="Pfam" id="PF13379">
    <property type="entry name" value="NMT1_2"/>
    <property type="match status" value="1"/>
</dbReference>
<evidence type="ECO:0000313" key="5">
    <source>
        <dbReference type="EMBL" id="SEO87002.1"/>
    </source>
</evidence>
<dbReference type="PANTHER" id="PTHR30024">
    <property type="entry name" value="ALIPHATIC SULFONATES-BINDING PROTEIN-RELATED"/>
    <property type="match status" value="1"/>
</dbReference>
<name>A0A1H8T7U3_9HYPH</name>
<gene>
    <name evidence="4" type="ORF">RTCCBAU85039_5013</name>
    <name evidence="5" type="ORF">SAMN05216228_102795</name>
</gene>
<dbReference type="Proteomes" id="UP000198939">
    <property type="component" value="Unassembled WGS sequence"/>
</dbReference>
<dbReference type="GO" id="GO:0042597">
    <property type="term" value="C:periplasmic space"/>
    <property type="evidence" value="ECO:0007669"/>
    <property type="project" value="UniProtKB-SubCell"/>
</dbReference>
<keyword evidence="3" id="KW-0732">Signal</keyword>
<reference evidence="6" key="2">
    <citation type="submission" date="2016-10" db="EMBL/GenBank/DDBJ databases">
        <authorList>
            <person name="Wibberg D."/>
        </authorList>
    </citation>
    <scope>NUCLEOTIDE SEQUENCE [LARGE SCALE GENOMIC DNA]</scope>
</reference>
<dbReference type="SUPFAM" id="SSF53850">
    <property type="entry name" value="Periplasmic binding protein-like II"/>
    <property type="match status" value="1"/>
</dbReference>
<evidence type="ECO:0000313" key="7">
    <source>
        <dbReference type="Proteomes" id="UP000198939"/>
    </source>
</evidence>
<dbReference type="AlphaFoldDB" id="A0A1H8T7U3"/>
<dbReference type="STRING" id="501024.RTCCBAU85039_5013"/>
<comment type="similarity">
    <text evidence="2">Belongs to the bacterial solute-binding protein SsuA/TauA family.</text>
</comment>